<feature type="compositionally biased region" description="Polar residues" evidence="4">
    <location>
        <begin position="75"/>
        <end position="91"/>
    </location>
</feature>
<evidence type="ECO:0000256" key="1">
    <source>
        <dbReference type="ARBA" id="ARBA00022617"/>
    </source>
</evidence>
<dbReference type="InterPro" id="IPR050532">
    <property type="entry name" value="Globin-like_OT"/>
</dbReference>
<evidence type="ECO:0000256" key="3">
    <source>
        <dbReference type="ARBA" id="ARBA00023004"/>
    </source>
</evidence>
<feature type="compositionally biased region" description="Low complexity" evidence="4">
    <location>
        <begin position="31"/>
        <end position="46"/>
    </location>
</feature>
<feature type="compositionally biased region" description="Pro residues" evidence="4">
    <location>
        <begin position="50"/>
        <end position="59"/>
    </location>
</feature>
<feature type="compositionally biased region" description="Low complexity" evidence="4">
    <location>
        <begin position="60"/>
        <end position="70"/>
    </location>
</feature>
<protein>
    <submittedName>
        <fullName evidence="5">Glb-16</fullName>
    </submittedName>
</protein>
<feature type="region of interest" description="Disordered" evidence="4">
    <location>
        <begin position="159"/>
        <end position="187"/>
    </location>
</feature>
<dbReference type="SUPFAM" id="SSF46458">
    <property type="entry name" value="Globin-like"/>
    <property type="match status" value="1"/>
</dbReference>
<dbReference type="GO" id="GO:0019825">
    <property type="term" value="F:oxygen binding"/>
    <property type="evidence" value="ECO:0007669"/>
    <property type="project" value="InterPro"/>
</dbReference>
<dbReference type="PANTHER" id="PTHR46458:SF18">
    <property type="entry name" value="GLOBIN DOMAIN-CONTAINING PROTEIN"/>
    <property type="match status" value="1"/>
</dbReference>
<dbReference type="Proteomes" id="UP000005239">
    <property type="component" value="Unassembled WGS sequence"/>
</dbReference>
<feature type="compositionally biased region" description="Low complexity" evidence="4">
    <location>
        <begin position="92"/>
        <end position="114"/>
    </location>
</feature>
<feature type="region of interest" description="Disordered" evidence="4">
    <location>
        <begin position="458"/>
        <end position="523"/>
    </location>
</feature>
<dbReference type="OrthoDB" id="5841536at2759"/>
<name>A0A2A6D0F3_PRIPA</name>
<dbReference type="EnsemblMetazoa" id="PPA27353.1">
    <property type="protein sequence ID" value="PPA27353.1"/>
    <property type="gene ID" value="WBGene00116907"/>
</dbReference>
<feature type="compositionally biased region" description="Low complexity" evidence="4">
    <location>
        <begin position="503"/>
        <end position="516"/>
    </location>
</feature>
<dbReference type="InterPro" id="IPR012292">
    <property type="entry name" value="Globin/Proto"/>
</dbReference>
<dbReference type="PANTHER" id="PTHR46458">
    <property type="entry name" value="BLR2807 PROTEIN"/>
    <property type="match status" value="1"/>
</dbReference>
<dbReference type="Gene3D" id="1.10.490.10">
    <property type="entry name" value="Globins"/>
    <property type="match status" value="1"/>
</dbReference>
<dbReference type="CDD" id="cd01040">
    <property type="entry name" value="Mb-like"/>
    <property type="match status" value="1"/>
</dbReference>
<accession>A0A8R1UIC9</accession>
<dbReference type="InterPro" id="IPR009050">
    <property type="entry name" value="Globin-like_sf"/>
</dbReference>
<sequence length="523" mass="57397">MPSYSSLLLTPDSPHPPPLFSSLTPSHHPLRAAFSSSRSSPLSASFNCPHRPPPPPSPSFAPRSARGSARMTYPENRSISSTSDYRSTTPDRSSVSPARSRSPAAPAAPAAAAAPPSPVVSPRNQQGRLLTRGKKFNAQQQHRQLLKLFTHMMVKTVRQKTEGGSSFESGEPSNDSGSRASMRRTSSMPSVCDGKVVAATVAAAVNIRHYDYDRKLNKMQKKALRFTWHRLQTRNGGKRVENVFEEVFDKLVRQLPCIRDMFTTRTFLCAMSKAEMASLRDHAKITVKMLDLIIRNLDTEKAKRTDTGSNLDPRLVGRAHGPLRPYGLTGIFWEKLGETIIDVVLAQEAVRDLPGAGQAWVVLTACLVDQMRAGFDEARNTTFETKAKASVVLHHATMRLASVDSPEPPFLGRQHSNEDRELHPSSASTRGYSVDVSAYNRGHCPYSLQHQRSVEEIQPIDDEEFHPSPRGSRVSSRRQTPPTPSSPSPSTLPPSPSNPLPPNCSRSPTRTSSSGSANIIVHI</sequence>
<organism evidence="5 6">
    <name type="scientific">Pristionchus pacificus</name>
    <name type="common">Parasitic nematode worm</name>
    <dbReference type="NCBI Taxonomy" id="54126"/>
    <lineage>
        <taxon>Eukaryota</taxon>
        <taxon>Metazoa</taxon>
        <taxon>Ecdysozoa</taxon>
        <taxon>Nematoda</taxon>
        <taxon>Chromadorea</taxon>
        <taxon>Rhabditida</taxon>
        <taxon>Rhabditina</taxon>
        <taxon>Diplogasteromorpha</taxon>
        <taxon>Diplogasteroidea</taxon>
        <taxon>Neodiplogasteridae</taxon>
        <taxon>Pristionchus</taxon>
    </lineage>
</organism>
<feature type="region of interest" description="Disordered" evidence="4">
    <location>
        <begin position="403"/>
        <end position="431"/>
    </location>
</feature>
<evidence type="ECO:0000313" key="6">
    <source>
        <dbReference type="Proteomes" id="UP000005239"/>
    </source>
</evidence>
<evidence type="ECO:0000256" key="4">
    <source>
        <dbReference type="SAM" id="MobiDB-lite"/>
    </source>
</evidence>
<keyword evidence="1" id="KW-0349">Heme</keyword>
<feature type="region of interest" description="Disordered" evidence="4">
    <location>
        <begin position="1"/>
        <end position="125"/>
    </location>
</feature>
<keyword evidence="6" id="KW-1185">Reference proteome</keyword>
<gene>
    <name evidence="5" type="primary">WBGene00116907</name>
</gene>
<evidence type="ECO:0000256" key="2">
    <source>
        <dbReference type="ARBA" id="ARBA00022723"/>
    </source>
</evidence>
<dbReference type="AlphaFoldDB" id="A0A2A6D0F3"/>
<evidence type="ECO:0000313" key="5">
    <source>
        <dbReference type="EnsemblMetazoa" id="PPA27353.1"/>
    </source>
</evidence>
<feature type="compositionally biased region" description="Pro residues" evidence="4">
    <location>
        <begin position="481"/>
        <end position="502"/>
    </location>
</feature>
<feature type="compositionally biased region" description="Low complexity" evidence="4">
    <location>
        <begin position="162"/>
        <end position="171"/>
    </location>
</feature>
<dbReference type="InterPro" id="IPR044399">
    <property type="entry name" value="Mb-like_M"/>
</dbReference>
<accession>A0A2A6D0F3</accession>
<reference evidence="6" key="1">
    <citation type="journal article" date="2008" name="Nat. Genet.">
        <title>The Pristionchus pacificus genome provides a unique perspective on nematode lifestyle and parasitism.</title>
        <authorList>
            <person name="Dieterich C."/>
            <person name="Clifton S.W."/>
            <person name="Schuster L.N."/>
            <person name="Chinwalla A."/>
            <person name="Delehaunty K."/>
            <person name="Dinkelacker I."/>
            <person name="Fulton L."/>
            <person name="Fulton R."/>
            <person name="Godfrey J."/>
            <person name="Minx P."/>
            <person name="Mitreva M."/>
            <person name="Roeseler W."/>
            <person name="Tian H."/>
            <person name="Witte H."/>
            <person name="Yang S.P."/>
            <person name="Wilson R.K."/>
            <person name="Sommer R.J."/>
        </authorList>
    </citation>
    <scope>NUCLEOTIDE SEQUENCE [LARGE SCALE GENOMIC DNA]</scope>
    <source>
        <strain evidence="6">PS312</strain>
    </source>
</reference>
<keyword evidence="2" id="KW-0479">Metal-binding</keyword>
<dbReference type="GO" id="GO:0020037">
    <property type="term" value="F:heme binding"/>
    <property type="evidence" value="ECO:0007669"/>
    <property type="project" value="InterPro"/>
</dbReference>
<proteinExistence type="predicted"/>
<reference evidence="5" key="2">
    <citation type="submission" date="2022-06" db="UniProtKB">
        <authorList>
            <consortium name="EnsemblMetazoa"/>
        </authorList>
    </citation>
    <scope>IDENTIFICATION</scope>
    <source>
        <strain evidence="5">PS312</strain>
    </source>
</reference>
<feature type="compositionally biased region" description="Polar residues" evidence="4">
    <location>
        <begin position="172"/>
        <end position="187"/>
    </location>
</feature>
<keyword evidence="3" id="KW-0408">Iron</keyword>
<feature type="compositionally biased region" description="Low complexity" evidence="4">
    <location>
        <begin position="468"/>
        <end position="480"/>
    </location>
</feature>
<dbReference type="GO" id="GO:0046872">
    <property type="term" value="F:metal ion binding"/>
    <property type="evidence" value="ECO:0007669"/>
    <property type="project" value="UniProtKB-KW"/>
</dbReference>